<keyword evidence="7" id="KW-0234">DNA repair</keyword>
<dbReference type="GO" id="GO:0097510">
    <property type="term" value="P:base-excision repair, AP site formation via deaminated base removal"/>
    <property type="evidence" value="ECO:0007669"/>
    <property type="project" value="TreeGrafter"/>
</dbReference>
<accession>A0A0S2I1B2</accession>
<keyword evidence="5" id="KW-0227">DNA damage</keyword>
<evidence type="ECO:0000256" key="7">
    <source>
        <dbReference type="ARBA" id="ARBA00023204"/>
    </source>
</evidence>
<keyword evidence="6 9" id="KW-0378">Hydrolase</keyword>
<dbReference type="KEGG" id="blq:L21SP5_02488"/>
<dbReference type="Pfam" id="PF03167">
    <property type="entry name" value="UDG"/>
    <property type="match status" value="1"/>
</dbReference>
<dbReference type="PANTHER" id="PTHR11264">
    <property type="entry name" value="URACIL-DNA GLYCOSYLASE"/>
    <property type="match status" value="1"/>
</dbReference>
<comment type="function">
    <text evidence="2">Excises uracil residues from the DNA which can arise as a result of misincorporation of dUMP residues by DNA polymerase or due to deamination of cytosine.</text>
</comment>
<dbReference type="PATRIC" id="fig|1307839.3.peg.2614"/>
<dbReference type="Proteomes" id="UP000064893">
    <property type="component" value="Chromosome"/>
</dbReference>
<dbReference type="InterPro" id="IPR036895">
    <property type="entry name" value="Uracil-DNA_glycosylase-like_sf"/>
</dbReference>
<comment type="catalytic activity">
    <reaction evidence="1">
        <text>Hydrolyzes single-stranded DNA or mismatched double-stranded DNA and polynucleotides, releasing free uracil.</text>
        <dbReference type="EC" id="3.2.2.27"/>
    </reaction>
</comment>
<dbReference type="SUPFAM" id="SSF52141">
    <property type="entry name" value="Uracil-DNA glycosylase-like"/>
    <property type="match status" value="1"/>
</dbReference>
<dbReference type="InterPro" id="IPR005122">
    <property type="entry name" value="Uracil-DNA_glycosylase-like"/>
</dbReference>
<dbReference type="RefSeq" id="WP_057953512.1">
    <property type="nucleotide sequence ID" value="NZ_CP013118.1"/>
</dbReference>
<evidence type="ECO:0000256" key="5">
    <source>
        <dbReference type="ARBA" id="ARBA00022763"/>
    </source>
</evidence>
<evidence type="ECO:0000313" key="9">
    <source>
        <dbReference type="EMBL" id="ALO16112.1"/>
    </source>
</evidence>
<feature type="domain" description="Uracil-DNA glycosylase-like" evidence="8">
    <location>
        <begin position="55"/>
        <end position="214"/>
    </location>
</feature>
<evidence type="ECO:0000256" key="6">
    <source>
        <dbReference type="ARBA" id="ARBA00022801"/>
    </source>
</evidence>
<keyword evidence="10" id="KW-1185">Reference proteome</keyword>
<dbReference type="Gene3D" id="3.40.470.10">
    <property type="entry name" value="Uracil-DNA glycosylase-like domain"/>
    <property type="match status" value="1"/>
</dbReference>
<reference evidence="9 10" key="1">
    <citation type="submission" date="2015-11" db="EMBL/GenBank/DDBJ databases">
        <title>Description and complete genome sequence of a novel strain predominating in hypersaline microbial mats and representing a new family of the Bacteriodetes phylum.</title>
        <authorList>
            <person name="Spring S."/>
            <person name="Bunk B."/>
            <person name="Sproer C."/>
            <person name="Klenk H.-P."/>
        </authorList>
    </citation>
    <scope>NUCLEOTIDE SEQUENCE [LARGE SCALE GENOMIC DNA]</scope>
    <source>
        <strain evidence="9 10">L21-Spi-D4</strain>
    </source>
</reference>
<evidence type="ECO:0000256" key="2">
    <source>
        <dbReference type="ARBA" id="ARBA00002631"/>
    </source>
</evidence>
<sequence>MSIFLNNLHTPVAPEWTDFLNAENKKLLKSIADKTTQNDFTPPASRVLHFLTVPLSNVKTIILGQDPYPRAGVATGRAFEVGTLKDWNHPFRNVSLKNIIRLIYKTYYGEIFPYKKIVDWNTDNKFIAGPQELFRNWEQQGVLLLNTAFTCETGLSNSHSKQWQEFSQNLLGFINYQYPDLVWILWGGHAKKITENLDIKNKTLSHHPMMCSAKRKNDFLFGEVNTLDETKHLIDWRGI</sequence>
<dbReference type="InterPro" id="IPR002043">
    <property type="entry name" value="UDG_fam1"/>
</dbReference>
<dbReference type="PANTHER" id="PTHR11264:SF8">
    <property type="entry name" value="URACIL-DNA GLYCOSYLASE-LIKE DOMAIN-CONTAINING PROTEIN"/>
    <property type="match status" value="1"/>
</dbReference>
<evidence type="ECO:0000313" key="10">
    <source>
        <dbReference type="Proteomes" id="UP000064893"/>
    </source>
</evidence>
<evidence type="ECO:0000256" key="1">
    <source>
        <dbReference type="ARBA" id="ARBA00001400"/>
    </source>
</evidence>
<protein>
    <recommendedName>
        <fullName evidence="4">Uracil-DNA glycosylase</fullName>
        <ecNumber evidence="3">3.2.2.27</ecNumber>
    </recommendedName>
</protein>
<dbReference type="AlphaFoldDB" id="A0A0S2I1B2"/>
<proteinExistence type="predicted"/>
<dbReference type="OrthoDB" id="9804372at2"/>
<gene>
    <name evidence="9" type="primary">ung</name>
    <name evidence="9" type="ORF">L21SP5_02488</name>
</gene>
<evidence type="ECO:0000256" key="4">
    <source>
        <dbReference type="ARBA" id="ARBA00018429"/>
    </source>
</evidence>
<dbReference type="EMBL" id="CP013118">
    <property type="protein sequence ID" value="ALO16112.1"/>
    <property type="molecule type" value="Genomic_DNA"/>
</dbReference>
<dbReference type="EC" id="3.2.2.27" evidence="3"/>
<keyword evidence="9" id="KW-0326">Glycosidase</keyword>
<evidence type="ECO:0000256" key="3">
    <source>
        <dbReference type="ARBA" id="ARBA00012030"/>
    </source>
</evidence>
<name>A0A0S2I1B2_9BACT</name>
<dbReference type="GO" id="GO:0004844">
    <property type="term" value="F:uracil DNA N-glycosylase activity"/>
    <property type="evidence" value="ECO:0007669"/>
    <property type="project" value="UniProtKB-EC"/>
</dbReference>
<organism evidence="9 10">
    <name type="scientific">Salinivirga cyanobacteriivorans</name>
    <dbReference type="NCBI Taxonomy" id="1307839"/>
    <lineage>
        <taxon>Bacteria</taxon>
        <taxon>Pseudomonadati</taxon>
        <taxon>Bacteroidota</taxon>
        <taxon>Bacteroidia</taxon>
        <taxon>Bacteroidales</taxon>
        <taxon>Salinivirgaceae</taxon>
        <taxon>Salinivirga</taxon>
    </lineage>
</organism>
<dbReference type="STRING" id="1307839.L21SP5_02488"/>
<evidence type="ECO:0000259" key="8">
    <source>
        <dbReference type="Pfam" id="PF03167"/>
    </source>
</evidence>
<dbReference type="CDD" id="cd10027">
    <property type="entry name" value="UDG-F1-like"/>
    <property type="match status" value="1"/>
</dbReference>